<evidence type="ECO:0000256" key="1">
    <source>
        <dbReference type="SAM" id="Phobius"/>
    </source>
</evidence>
<keyword evidence="3" id="KW-1185">Reference proteome</keyword>
<protein>
    <submittedName>
        <fullName evidence="2">Uncharacterized protein</fullName>
    </submittedName>
</protein>
<keyword evidence="1" id="KW-0812">Transmembrane</keyword>
<gene>
    <name evidence="2" type="ORF">ACFO4L_06525</name>
</gene>
<feature type="transmembrane region" description="Helical" evidence="1">
    <location>
        <begin position="114"/>
        <end position="131"/>
    </location>
</feature>
<name>A0ABV9NV99_9BACI</name>
<evidence type="ECO:0000313" key="3">
    <source>
        <dbReference type="Proteomes" id="UP001595896"/>
    </source>
</evidence>
<reference evidence="3" key="1">
    <citation type="journal article" date="2019" name="Int. J. Syst. Evol. Microbiol.">
        <title>The Global Catalogue of Microorganisms (GCM) 10K type strain sequencing project: providing services to taxonomists for standard genome sequencing and annotation.</title>
        <authorList>
            <consortium name="The Broad Institute Genomics Platform"/>
            <consortium name="The Broad Institute Genome Sequencing Center for Infectious Disease"/>
            <person name="Wu L."/>
            <person name="Ma J."/>
        </authorList>
    </citation>
    <scope>NUCLEOTIDE SEQUENCE [LARGE SCALE GENOMIC DNA]</scope>
    <source>
        <strain evidence="3">JCM 12165</strain>
    </source>
</reference>
<proteinExistence type="predicted"/>
<feature type="transmembrane region" description="Helical" evidence="1">
    <location>
        <begin position="78"/>
        <end position="102"/>
    </location>
</feature>
<keyword evidence="1" id="KW-1133">Transmembrane helix</keyword>
<comment type="caution">
    <text evidence="2">The sequence shown here is derived from an EMBL/GenBank/DDBJ whole genome shotgun (WGS) entry which is preliminary data.</text>
</comment>
<evidence type="ECO:0000313" key="2">
    <source>
        <dbReference type="EMBL" id="MFC4736241.1"/>
    </source>
</evidence>
<organism evidence="2 3">
    <name type="scientific">Bacillus daqingensis</name>
    <dbReference type="NCBI Taxonomy" id="872396"/>
    <lineage>
        <taxon>Bacteria</taxon>
        <taxon>Bacillati</taxon>
        <taxon>Bacillota</taxon>
        <taxon>Bacilli</taxon>
        <taxon>Bacillales</taxon>
        <taxon>Bacillaceae</taxon>
        <taxon>Bacillus</taxon>
    </lineage>
</organism>
<sequence>MLAIAVLFVVGIPLSVFLHETGHGLGAISASHSKAQIYLGNWNDNRKRSFQLGKLQFYLSWSYAGFCKWEYINKRQHLTALLGGPLLSLLAAGFFSILAQLIPSGELHTILNGLLYMNASIFLLTAIPITYPRWISCYGGCASDGLQLLRLMVKG</sequence>
<dbReference type="RefSeq" id="WP_377908895.1">
    <property type="nucleotide sequence ID" value="NZ_JBHSGK010000005.1"/>
</dbReference>
<accession>A0ABV9NV99</accession>
<keyword evidence="1" id="KW-0472">Membrane</keyword>
<dbReference type="EMBL" id="JBHSGK010000005">
    <property type="protein sequence ID" value="MFC4736241.1"/>
    <property type="molecule type" value="Genomic_DNA"/>
</dbReference>
<dbReference type="Proteomes" id="UP001595896">
    <property type="component" value="Unassembled WGS sequence"/>
</dbReference>